<evidence type="ECO:0000313" key="8">
    <source>
        <dbReference type="Proteomes" id="UP001596445"/>
    </source>
</evidence>
<reference evidence="7 8" key="1">
    <citation type="journal article" date="2019" name="Int. J. Syst. Evol. Microbiol.">
        <title>The Global Catalogue of Microorganisms (GCM) 10K type strain sequencing project: providing services to taxonomists for standard genome sequencing and annotation.</title>
        <authorList>
            <consortium name="The Broad Institute Genomics Platform"/>
            <consortium name="The Broad Institute Genome Sequencing Center for Infectious Disease"/>
            <person name="Wu L."/>
            <person name="Ma J."/>
        </authorList>
    </citation>
    <scope>NUCLEOTIDE SEQUENCE [LARGE SCALE GENOMIC DNA]</scope>
    <source>
        <strain evidence="7 8">JCM 30072</strain>
    </source>
</reference>
<dbReference type="InterPro" id="IPR002104">
    <property type="entry name" value="Integrase_catalytic"/>
</dbReference>
<dbReference type="PROSITE" id="PS51898">
    <property type="entry name" value="TYR_RECOMBINASE"/>
    <property type="match status" value="1"/>
</dbReference>
<dbReference type="EMBL" id="JBHSZI010000001">
    <property type="protein sequence ID" value="MFC7059071.1"/>
    <property type="molecule type" value="Genomic_DNA"/>
</dbReference>
<gene>
    <name evidence="7" type="ORF">ACFQQG_13890</name>
</gene>
<dbReference type="RefSeq" id="WP_382186030.1">
    <property type="nucleotide sequence ID" value="NZ_JBHSZI010000001.1"/>
</dbReference>
<keyword evidence="2 4" id="KW-0238">DNA-binding</keyword>
<dbReference type="Gene3D" id="1.10.150.130">
    <property type="match status" value="1"/>
</dbReference>
<dbReference type="GO" id="GO:0006310">
    <property type="term" value="P:DNA recombination"/>
    <property type="evidence" value="ECO:0007669"/>
    <property type="project" value="UniProtKB-KW"/>
</dbReference>
<proteinExistence type="predicted"/>
<evidence type="ECO:0000259" key="6">
    <source>
        <dbReference type="PROSITE" id="PS51900"/>
    </source>
</evidence>
<dbReference type="CDD" id="cd00397">
    <property type="entry name" value="DNA_BRE_C"/>
    <property type="match status" value="1"/>
</dbReference>
<name>A0ABD5W0M3_9EURY</name>
<dbReference type="GO" id="GO:0003677">
    <property type="term" value="F:DNA binding"/>
    <property type="evidence" value="ECO:0007669"/>
    <property type="project" value="UniProtKB-UniRule"/>
</dbReference>
<dbReference type="InterPro" id="IPR011010">
    <property type="entry name" value="DNA_brk_join_enz"/>
</dbReference>
<dbReference type="SUPFAM" id="SSF56349">
    <property type="entry name" value="DNA breaking-rejoining enzymes"/>
    <property type="match status" value="1"/>
</dbReference>
<dbReference type="PANTHER" id="PTHR30349">
    <property type="entry name" value="PHAGE INTEGRASE-RELATED"/>
    <property type="match status" value="1"/>
</dbReference>
<dbReference type="InterPro" id="IPR010998">
    <property type="entry name" value="Integrase_recombinase_N"/>
</dbReference>
<dbReference type="InterPro" id="IPR004107">
    <property type="entry name" value="Integrase_SAM-like_N"/>
</dbReference>
<accession>A0ABD5W0M3</accession>
<evidence type="ECO:0000256" key="1">
    <source>
        <dbReference type="ARBA" id="ARBA00022908"/>
    </source>
</evidence>
<dbReference type="PANTHER" id="PTHR30349:SF41">
    <property type="entry name" value="INTEGRASE_RECOMBINASE PROTEIN MJ0367-RELATED"/>
    <property type="match status" value="1"/>
</dbReference>
<protein>
    <submittedName>
        <fullName evidence="7">Tyrosine-type recombinase/integrase</fullName>
    </submittedName>
</protein>
<evidence type="ECO:0000259" key="5">
    <source>
        <dbReference type="PROSITE" id="PS51898"/>
    </source>
</evidence>
<dbReference type="PROSITE" id="PS51900">
    <property type="entry name" value="CB"/>
    <property type="match status" value="1"/>
</dbReference>
<dbReference type="Pfam" id="PF13495">
    <property type="entry name" value="Phage_int_SAM_4"/>
    <property type="match status" value="1"/>
</dbReference>
<dbReference type="AlphaFoldDB" id="A0ABD5W0M3"/>
<dbReference type="InterPro" id="IPR050090">
    <property type="entry name" value="Tyrosine_recombinase_XerCD"/>
</dbReference>
<sequence length="360" mass="41933">MGRIRTAGLLREGVVTPGGETTMTRQFTPDQALERYTKERRSDLSDSTLYNYRSNIGQFVEWCEYQSDIEYINDVDQFDISDFQMYKRDDDEVADTTLYNVMMALRTFVKWCESKGLLEDIAESMILPDRGRAARTETIDTETADDILEYLDTFEYATLKHVLFALMWDTGLRLGAVRSLDLQDYHSAESYIELHHRPDTPAGSRATPLKNKKKSEREVNLHEWVAELIDDYLHGNRIEQTDKAGREPLLTTKHGRPARTTLRRHIRAITRPCYYSNECPVDREIETCEANSWSTASSCPESIKPHSIRRSAITEWLNKGHSIELVSDRMDVSPDVLEKHYDQRTEEEKRELRRELFEMD</sequence>
<dbReference type="InterPro" id="IPR013762">
    <property type="entry name" value="Integrase-like_cat_sf"/>
</dbReference>
<dbReference type="GO" id="GO:0015074">
    <property type="term" value="P:DNA integration"/>
    <property type="evidence" value="ECO:0007669"/>
    <property type="project" value="UniProtKB-KW"/>
</dbReference>
<keyword evidence="8" id="KW-1185">Reference proteome</keyword>
<dbReference type="Pfam" id="PF00589">
    <property type="entry name" value="Phage_integrase"/>
    <property type="match status" value="1"/>
</dbReference>
<dbReference type="Gene3D" id="1.10.443.10">
    <property type="entry name" value="Intergrase catalytic core"/>
    <property type="match status" value="1"/>
</dbReference>
<feature type="domain" description="Tyr recombinase" evidence="5">
    <location>
        <begin position="137"/>
        <end position="354"/>
    </location>
</feature>
<keyword evidence="1" id="KW-0229">DNA integration</keyword>
<evidence type="ECO:0000256" key="3">
    <source>
        <dbReference type="ARBA" id="ARBA00023172"/>
    </source>
</evidence>
<feature type="domain" description="Core-binding (CB)" evidence="6">
    <location>
        <begin position="27"/>
        <end position="113"/>
    </location>
</feature>
<comment type="caution">
    <text evidence="7">The sequence shown here is derived from an EMBL/GenBank/DDBJ whole genome shotgun (WGS) entry which is preliminary data.</text>
</comment>
<evidence type="ECO:0000313" key="7">
    <source>
        <dbReference type="EMBL" id="MFC7059071.1"/>
    </source>
</evidence>
<dbReference type="Proteomes" id="UP001596445">
    <property type="component" value="Unassembled WGS sequence"/>
</dbReference>
<evidence type="ECO:0000256" key="4">
    <source>
        <dbReference type="PROSITE-ProRule" id="PRU01248"/>
    </source>
</evidence>
<dbReference type="InterPro" id="IPR044068">
    <property type="entry name" value="CB"/>
</dbReference>
<organism evidence="7 8">
    <name type="scientific">Halovenus salina</name>
    <dbReference type="NCBI Taxonomy" id="1510225"/>
    <lineage>
        <taxon>Archaea</taxon>
        <taxon>Methanobacteriati</taxon>
        <taxon>Methanobacteriota</taxon>
        <taxon>Stenosarchaea group</taxon>
        <taxon>Halobacteria</taxon>
        <taxon>Halobacteriales</taxon>
        <taxon>Haloarculaceae</taxon>
        <taxon>Halovenus</taxon>
    </lineage>
</organism>
<keyword evidence="3" id="KW-0233">DNA recombination</keyword>
<evidence type="ECO:0000256" key="2">
    <source>
        <dbReference type="ARBA" id="ARBA00023125"/>
    </source>
</evidence>